<keyword evidence="2" id="KW-1185">Reference proteome</keyword>
<reference evidence="1" key="1">
    <citation type="journal article" date="2020" name="Stud. Mycol.">
        <title>101 Dothideomycetes genomes: a test case for predicting lifestyles and emergence of pathogens.</title>
        <authorList>
            <person name="Haridas S."/>
            <person name="Albert R."/>
            <person name="Binder M."/>
            <person name="Bloem J."/>
            <person name="Labutti K."/>
            <person name="Salamov A."/>
            <person name="Andreopoulos B."/>
            <person name="Baker S."/>
            <person name="Barry K."/>
            <person name="Bills G."/>
            <person name="Bluhm B."/>
            <person name="Cannon C."/>
            <person name="Castanera R."/>
            <person name="Culley D."/>
            <person name="Daum C."/>
            <person name="Ezra D."/>
            <person name="Gonzalez J."/>
            <person name="Henrissat B."/>
            <person name="Kuo A."/>
            <person name="Liang C."/>
            <person name="Lipzen A."/>
            <person name="Lutzoni F."/>
            <person name="Magnuson J."/>
            <person name="Mondo S."/>
            <person name="Nolan M."/>
            <person name="Ohm R."/>
            <person name="Pangilinan J."/>
            <person name="Park H.-J."/>
            <person name="Ramirez L."/>
            <person name="Alfaro M."/>
            <person name="Sun H."/>
            <person name="Tritt A."/>
            <person name="Yoshinaga Y."/>
            <person name="Zwiers L.-H."/>
            <person name="Turgeon B."/>
            <person name="Goodwin S."/>
            <person name="Spatafora J."/>
            <person name="Crous P."/>
            <person name="Grigoriev I."/>
        </authorList>
    </citation>
    <scope>NUCLEOTIDE SEQUENCE</scope>
    <source>
        <strain evidence="1">ATCC 200398</strain>
    </source>
</reference>
<dbReference type="Proteomes" id="UP000799755">
    <property type="component" value="Unassembled WGS sequence"/>
</dbReference>
<evidence type="ECO:0000313" key="2">
    <source>
        <dbReference type="Proteomes" id="UP000799755"/>
    </source>
</evidence>
<gene>
    <name evidence="1" type="ORF">BDR25DRAFT_320230</name>
</gene>
<comment type="caution">
    <text evidence="1">The sequence shown here is derived from an EMBL/GenBank/DDBJ whole genome shotgun (WGS) entry which is preliminary data.</text>
</comment>
<proteinExistence type="predicted"/>
<organism evidence="1 2">
    <name type="scientific">Lindgomyces ingoldianus</name>
    <dbReference type="NCBI Taxonomy" id="673940"/>
    <lineage>
        <taxon>Eukaryota</taxon>
        <taxon>Fungi</taxon>
        <taxon>Dikarya</taxon>
        <taxon>Ascomycota</taxon>
        <taxon>Pezizomycotina</taxon>
        <taxon>Dothideomycetes</taxon>
        <taxon>Pleosporomycetidae</taxon>
        <taxon>Pleosporales</taxon>
        <taxon>Lindgomycetaceae</taxon>
        <taxon>Lindgomyces</taxon>
    </lineage>
</organism>
<dbReference type="EMBL" id="MU003553">
    <property type="protein sequence ID" value="KAF2463222.1"/>
    <property type="molecule type" value="Genomic_DNA"/>
</dbReference>
<protein>
    <submittedName>
        <fullName evidence="1">Uncharacterized protein</fullName>
    </submittedName>
</protein>
<accession>A0ACB6QAR4</accession>
<name>A0ACB6QAR4_9PLEO</name>
<evidence type="ECO:0000313" key="1">
    <source>
        <dbReference type="EMBL" id="KAF2463222.1"/>
    </source>
</evidence>
<sequence length="482" mass="52642">MPRVKRNARGPNEGACDRSISALAWRRQIRAIGRLVLDGASPLKLSRGSGNVSAFSPRLCWLCWMCWRMSPKSACCEGADCVPTQQQMLQQAMPFPEVHDVDCTAGDFCSGLTCGTLEPRRNGASDLVPHGIHFRAVFYHRRTWLHPFTGACLGCNHRGIMDGKNSSGRRISLLNDNPEPSLQPVRLPSYTPSLRSRTSSYTSSPVGSPPTPQLVRSDSSDSTSMQSPSPITPDFSFESLSVHNMASPVFAQATIFSPQKAMNSAYPPCPQASGSLPYHATNVPQTAYFRPQQDAESRTTSASANPRSKKNSYPCPMAKQYNCNDYFTTSGHAARHAKKHTGKKDAFCPECNKAFTRKDNMEQHRRTHQSGRNASKGGEDRAKKAKQPAKRPKPAPIQFSAMPSLSSLSMVDPALPISPSNSNFAIAPAVQAVDSFSAEYSQRSLYPDPAAFSMKHNYSIGSSYGLDALAIAASGEKRKFEQ</sequence>